<evidence type="ECO:0000313" key="3">
    <source>
        <dbReference type="Proteomes" id="UP000078560"/>
    </source>
</evidence>
<feature type="compositionally biased region" description="Basic and acidic residues" evidence="1">
    <location>
        <begin position="1"/>
        <end position="17"/>
    </location>
</feature>
<protein>
    <submittedName>
        <fullName evidence="2">Uncharacterized protein</fullName>
    </submittedName>
</protein>
<accession>A0A1A8VQN4</accession>
<dbReference type="AlphaFoldDB" id="A0A1A8VQN4"/>
<evidence type="ECO:0000256" key="1">
    <source>
        <dbReference type="SAM" id="MobiDB-lite"/>
    </source>
</evidence>
<dbReference type="Proteomes" id="UP000078560">
    <property type="component" value="Unassembled WGS sequence"/>
</dbReference>
<organism evidence="2 3">
    <name type="scientific">Plasmodium ovale curtisi</name>
    <dbReference type="NCBI Taxonomy" id="864141"/>
    <lineage>
        <taxon>Eukaryota</taxon>
        <taxon>Sar</taxon>
        <taxon>Alveolata</taxon>
        <taxon>Apicomplexa</taxon>
        <taxon>Aconoidasida</taxon>
        <taxon>Haemosporida</taxon>
        <taxon>Plasmodiidae</taxon>
        <taxon>Plasmodium</taxon>
        <taxon>Plasmodium (Plasmodium)</taxon>
    </lineage>
</organism>
<reference evidence="3" key="1">
    <citation type="submission" date="2016-05" db="EMBL/GenBank/DDBJ databases">
        <authorList>
            <person name="Naeem Raeece"/>
        </authorList>
    </citation>
    <scope>NUCLEOTIDE SEQUENCE [LARGE SCALE GENOMIC DNA]</scope>
</reference>
<dbReference type="EMBL" id="FLQU01000196">
    <property type="protein sequence ID" value="SBS81982.1"/>
    <property type="molecule type" value="Genomic_DNA"/>
</dbReference>
<feature type="region of interest" description="Disordered" evidence="1">
    <location>
        <begin position="1"/>
        <end position="23"/>
    </location>
</feature>
<sequence length="99" mass="11169">MHEEATHKNRTLEHERSINSSQNNIHDVLHSDYTNPVSKDHADISISNEHPYTFLVTSPDNIDSGMPNSRIIQTAFSPKIVQVARFISTGVSPQKFVQN</sequence>
<evidence type="ECO:0000313" key="2">
    <source>
        <dbReference type="EMBL" id="SBS81982.1"/>
    </source>
</evidence>
<proteinExistence type="predicted"/>
<name>A0A1A8VQN4_PLAOA</name>
<gene>
    <name evidence="2" type="ORF">POVCU2_0013160</name>
</gene>